<keyword evidence="2" id="KW-1185">Reference proteome</keyword>
<reference evidence="1" key="1">
    <citation type="submission" date="2020-11" db="EMBL/GenBank/DDBJ databases">
        <authorList>
            <consortium name="DOE Joint Genome Institute"/>
            <person name="Ahrendt S."/>
            <person name="Riley R."/>
            <person name="Andreopoulos W."/>
            <person name="Labutti K."/>
            <person name="Pangilinan J."/>
            <person name="Ruiz-Duenas F.J."/>
            <person name="Barrasa J.M."/>
            <person name="Sanchez-Garcia M."/>
            <person name="Camarero S."/>
            <person name="Miyauchi S."/>
            <person name="Serrano A."/>
            <person name="Linde D."/>
            <person name="Babiker R."/>
            <person name="Drula E."/>
            <person name="Ayuso-Fernandez I."/>
            <person name="Pacheco R."/>
            <person name="Padilla G."/>
            <person name="Ferreira P."/>
            <person name="Barriuso J."/>
            <person name="Kellner H."/>
            <person name="Castanera R."/>
            <person name="Alfaro M."/>
            <person name="Ramirez L."/>
            <person name="Pisabarro A.G."/>
            <person name="Kuo A."/>
            <person name="Tritt A."/>
            <person name="Lipzen A."/>
            <person name="He G."/>
            <person name="Yan M."/>
            <person name="Ng V."/>
            <person name="Cullen D."/>
            <person name="Martin F."/>
            <person name="Rosso M.-N."/>
            <person name="Henrissat B."/>
            <person name="Hibbett D."/>
            <person name="Martinez A.T."/>
            <person name="Grigoriev I.V."/>
        </authorList>
    </citation>
    <scope>NUCLEOTIDE SEQUENCE</scope>
    <source>
        <strain evidence="1">ATCC 90797</strain>
    </source>
</reference>
<evidence type="ECO:0000313" key="1">
    <source>
        <dbReference type="EMBL" id="KAF9489700.1"/>
    </source>
</evidence>
<comment type="caution">
    <text evidence="1">The sequence shown here is derived from an EMBL/GenBank/DDBJ whole genome shotgun (WGS) entry which is preliminary data.</text>
</comment>
<name>A0A9P6DBN7_PLEER</name>
<dbReference type="AlphaFoldDB" id="A0A9P6DBN7"/>
<proteinExistence type="predicted"/>
<evidence type="ECO:0000313" key="2">
    <source>
        <dbReference type="Proteomes" id="UP000807025"/>
    </source>
</evidence>
<protein>
    <submittedName>
        <fullName evidence="1">Uncharacterized protein</fullName>
    </submittedName>
</protein>
<organism evidence="1 2">
    <name type="scientific">Pleurotus eryngii</name>
    <name type="common">Boletus of the steppes</name>
    <dbReference type="NCBI Taxonomy" id="5323"/>
    <lineage>
        <taxon>Eukaryota</taxon>
        <taxon>Fungi</taxon>
        <taxon>Dikarya</taxon>
        <taxon>Basidiomycota</taxon>
        <taxon>Agaricomycotina</taxon>
        <taxon>Agaricomycetes</taxon>
        <taxon>Agaricomycetidae</taxon>
        <taxon>Agaricales</taxon>
        <taxon>Pleurotineae</taxon>
        <taxon>Pleurotaceae</taxon>
        <taxon>Pleurotus</taxon>
    </lineage>
</organism>
<gene>
    <name evidence="1" type="ORF">BDN71DRAFT_285882</name>
</gene>
<sequence>MMKGKVVGRDPGDHCQFSAGDRQAGGQIIGPNVALDVYIEFQVAQAGASLCARGVLMAPIPAFVVIGIFEVSIRDDPVRWPFGIALEMDIGSMP</sequence>
<accession>A0A9P6DBN7</accession>
<dbReference type="Proteomes" id="UP000807025">
    <property type="component" value="Unassembled WGS sequence"/>
</dbReference>
<dbReference type="EMBL" id="MU154663">
    <property type="protein sequence ID" value="KAF9489700.1"/>
    <property type="molecule type" value="Genomic_DNA"/>
</dbReference>